<feature type="active site" description="Proton donor/acceptor" evidence="2">
    <location>
        <position position="137"/>
    </location>
</feature>
<dbReference type="InterPro" id="IPR023365">
    <property type="entry name" value="Sortase_dom-sf"/>
</dbReference>
<dbReference type="Gene3D" id="2.40.260.10">
    <property type="entry name" value="Sortase"/>
    <property type="match status" value="1"/>
</dbReference>
<dbReference type="InterPro" id="IPR042001">
    <property type="entry name" value="Sortase_F"/>
</dbReference>
<proteinExistence type="predicted"/>
<feature type="chain" id="PRO_5039383837" evidence="4">
    <location>
        <begin position="40"/>
        <end position="222"/>
    </location>
</feature>
<evidence type="ECO:0000256" key="2">
    <source>
        <dbReference type="PIRSR" id="PIRSR605754-1"/>
    </source>
</evidence>
<dbReference type="EMBL" id="PGEZ01000001">
    <property type="protein sequence ID" value="PJJ56832.1"/>
    <property type="molecule type" value="Genomic_DNA"/>
</dbReference>
<dbReference type="InterPro" id="IPR005754">
    <property type="entry name" value="Sortase"/>
</dbReference>
<reference evidence="5 6" key="1">
    <citation type="submission" date="2017-11" db="EMBL/GenBank/DDBJ databases">
        <title>Genomic Encyclopedia of Archaeal and Bacterial Type Strains, Phase II (KMG-II): From Individual Species to Whole Genera.</title>
        <authorList>
            <person name="Goeker M."/>
        </authorList>
    </citation>
    <scope>NUCLEOTIDE SEQUENCE [LARGE SCALE GENOMIC DNA]</scope>
    <source>
        <strain evidence="5 6">DSM 27763</strain>
    </source>
</reference>
<organism evidence="5 6">
    <name type="scientific">Mumia flava</name>
    <dbReference type="NCBI Taxonomy" id="1348852"/>
    <lineage>
        <taxon>Bacteria</taxon>
        <taxon>Bacillati</taxon>
        <taxon>Actinomycetota</taxon>
        <taxon>Actinomycetes</taxon>
        <taxon>Propionibacteriales</taxon>
        <taxon>Nocardioidaceae</taxon>
        <taxon>Mumia</taxon>
    </lineage>
</organism>
<feature type="active site" description="Acyl-thioester intermediate" evidence="2">
    <location>
        <position position="203"/>
    </location>
</feature>
<evidence type="ECO:0000256" key="1">
    <source>
        <dbReference type="ARBA" id="ARBA00022801"/>
    </source>
</evidence>
<protein>
    <submittedName>
        <fullName evidence="5">LPXTG-site transpeptidase (Sortase) family protein</fullName>
    </submittedName>
</protein>
<dbReference type="AlphaFoldDB" id="A0A2M9BFW9"/>
<dbReference type="Proteomes" id="UP000230842">
    <property type="component" value="Unassembled WGS sequence"/>
</dbReference>
<feature type="compositionally biased region" description="Low complexity" evidence="3">
    <location>
        <begin position="53"/>
        <end position="73"/>
    </location>
</feature>
<evidence type="ECO:0000256" key="4">
    <source>
        <dbReference type="SAM" id="SignalP"/>
    </source>
</evidence>
<keyword evidence="4" id="KW-0732">Signal</keyword>
<name>A0A2M9BFW9_9ACTN</name>
<dbReference type="CDD" id="cd05829">
    <property type="entry name" value="Sortase_F"/>
    <property type="match status" value="1"/>
</dbReference>
<dbReference type="RefSeq" id="WP_100414493.1">
    <property type="nucleotide sequence ID" value="NZ_PGEZ01000001.1"/>
</dbReference>
<dbReference type="GO" id="GO:0016787">
    <property type="term" value="F:hydrolase activity"/>
    <property type="evidence" value="ECO:0007669"/>
    <property type="project" value="UniProtKB-KW"/>
</dbReference>
<feature type="region of interest" description="Disordered" evidence="3">
    <location>
        <begin position="39"/>
        <end position="85"/>
    </location>
</feature>
<comment type="caution">
    <text evidence="5">The sequence shown here is derived from an EMBL/GenBank/DDBJ whole genome shotgun (WGS) entry which is preliminary data.</text>
</comment>
<evidence type="ECO:0000256" key="3">
    <source>
        <dbReference type="SAM" id="MobiDB-lite"/>
    </source>
</evidence>
<dbReference type="Pfam" id="PF04203">
    <property type="entry name" value="Sortase"/>
    <property type="match status" value="1"/>
</dbReference>
<keyword evidence="1" id="KW-0378">Hydrolase</keyword>
<feature type="signal peptide" evidence="4">
    <location>
        <begin position="1"/>
        <end position="39"/>
    </location>
</feature>
<evidence type="ECO:0000313" key="6">
    <source>
        <dbReference type="Proteomes" id="UP000230842"/>
    </source>
</evidence>
<accession>A0A2M9BFW9</accession>
<sequence length="222" mass="22887">MPTAPDARTRRRRSARALLAAAAALAGAVCLTWSLLSTAAGDSSDPDTAERGTPSAAGGTTTPATDVPVAASPEEAPRGKARPRALRVPSLGVSASVDPMTVHDGVLTPPSDAARLGWWDESARPGSAHGRVVVAGHSVHEGNGAFDVLGAVAPGDQIQVDTQGARMVYEAERVATYDKAEFAARASRIMRRTGAPRLVLITCADWDGTGFASNTVVVARPE</sequence>
<dbReference type="OrthoDB" id="525039at2"/>
<gene>
    <name evidence="5" type="ORF">CLV56_1045</name>
</gene>
<evidence type="ECO:0000313" key="5">
    <source>
        <dbReference type="EMBL" id="PJJ56832.1"/>
    </source>
</evidence>
<dbReference type="SUPFAM" id="SSF63817">
    <property type="entry name" value="Sortase"/>
    <property type="match status" value="1"/>
</dbReference>
<keyword evidence="6" id="KW-1185">Reference proteome</keyword>